<evidence type="ECO:0000313" key="10">
    <source>
        <dbReference type="EMBL" id="KKP72801.1"/>
    </source>
</evidence>
<comment type="similarity">
    <text evidence="9">Belongs to the class-I aminoacyl-tRNA synthetase family.</text>
</comment>
<accession>A0A0G0C9I7</accession>
<dbReference type="InterPro" id="IPR002305">
    <property type="entry name" value="aa-tRNA-synth_Ic"/>
</dbReference>
<evidence type="ECO:0000256" key="5">
    <source>
        <dbReference type="ARBA" id="ARBA00022917"/>
    </source>
</evidence>
<dbReference type="GO" id="GO:0005524">
    <property type="term" value="F:ATP binding"/>
    <property type="evidence" value="ECO:0007669"/>
    <property type="project" value="UniProtKB-KW"/>
</dbReference>
<evidence type="ECO:0000256" key="8">
    <source>
        <dbReference type="NCBIfam" id="TIGR00234"/>
    </source>
</evidence>
<dbReference type="PRINTS" id="PR01040">
    <property type="entry name" value="TRNASYNTHTYR"/>
</dbReference>
<evidence type="ECO:0000256" key="9">
    <source>
        <dbReference type="RuleBase" id="RU363036"/>
    </source>
</evidence>
<dbReference type="GO" id="GO:0005829">
    <property type="term" value="C:cytosol"/>
    <property type="evidence" value="ECO:0007669"/>
    <property type="project" value="TreeGrafter"/>
</dbReference>
<evidence type="ECO:0000256" key="1">
    <source>
        <dbReference type="ARBA" id="ARBA00013160"/>
    </source>
</evidence>
<keyword evidence="3 9" id="KW-0547">Nucleotide-binding</keyword>
<dbReference type="PANTHER" id="PTHR11766:SF1">
    <property type="entry name" value="TYROSINE--TRNA LIGASE"/>
    <property type="match status" value="1"/>
</dbReference>
<dbReference type="EC" id="6.1.1.1" evidence="1 8"/>
<dbReference type="InterPro" id="IPR002307">
    <property type="entry name" value="Tyr-tRNA-ligase"/>
</dbReference>
<dbReference type="Gene3D" id="3.40.50.620">
    <property type="entry name" value="HUPs"/>
    <property type="match status" value="1"/>
</dbReference>
<keyword evidence="5 9" id="KW-0648">Protein biosynthesis</keyword>
<dbReference type="InterPro" id="IPR024088">
    <property type="entry name" value="Tyr-tRNA-ligase_bac-type"/>
</dbReference>
<dbReference type="EMBL" id="LBQE01000004">
    <property type="protein sequence ID" value="KKP72801.1"/>
    <property type="molecule type" value="Genomic_DNA"/>
</dbReference>
<evidence type="ECO:0000256" key="3">
    <source>
        <dbReference type="ARBA" id="ARBA00022741"/>
    </source>
</evidence>
<evidence type="ECO:0000256" key="7">
    <source>
        <dbReference type="ARBA" id="ARBA00048248"/>
    </source>
</evidence>
<organism evidence="10 11">
    <name type="scientific">Candidatus Nomurabacteria bacterium GW2011_GWB1_35_20</name>
    <dbReference type="NCBI Taxonomy" id="1618740"/>
    <lineage>
        <taxon>Bacteria</taxon>
        <taxon>Candidatus Nomuraibacteriota</taxon>
    </lineage>
</organism>
<evidence type="ECO:0000256" key="6">
    <source>
        <dbReference type="ARBA" id="ARBA00023146"/>
    </source>
</evidence>
<gene>
    <name evidence="10" type="ORF">UR70_C0004G0044</name>
</gene>
<dbReference type="SUPFAM" id="SSF52374">
    <property type="entry name" value="Nucleotidylyl transferase"/>
    <property type="match status" value="1"/>
</dbReference>
<dbReference type="PANTHER" id="PTHR11766">
    <property type="entry name" value="TYROSYL-TRNA SYNTHETASE"/>
    <property type="match status" value="1"/>
</dbReference>
<dbReference type="InterPro" id="IPR014729">
    <property type="entry name" value="Rossmann-like_a/b/a_fold"/>
</dbReference>
<keyword evidence="2 9" id="KW-0436">Ligase</keyword>
<sequence>MKVVSDRERIDELFTRGVGEFIDPGGIFRKKLETNPEKVIIKFGVDPTRPDLHLGHAVVLRKLRQLQDLGAKVIFLIGDITAQIGDPTGKNKIRPETNLEEIKKKPPLPGNHIINKAHHWEKTRMQKNNINSYTLINLLAILRKITFSQLIEREMFQERIKENMPIFMNEMLYPVIQGIDSNAISNIYGSCDLEVGGTDQHFNMLVGRDVMEMNQKIPQAVLSFKLLEGTDGKEKMSKSLDNYIGITDEPNDMYGKVMSIPDSSIGNYFELCTFTPTKEVEEVRKKLKDKSVNPKDMKMNLARQIVAIYHGEEKAQKAEKNFINTFQKGEIPEEIMELETKKGESLMNILVEVKILSSKGDFRRLIEEKAITDLETNKKITDADFIPKSGMKFKIGKKRFIKIK</sequence>
<keyword evidence="4 9" id="KW-0067">ATP-binding</keyword>
<evidence type="ECO:0000256" key="4">
    <source>
        <dbReference type="ARBA" id="ARBA00022840"/>
    </source>
</evidence>
<dbReference type="AlphaFoldDB" id="A0A0G0C9I7"/>
<reference evidence="10 11" key="1">
    <citation type="journal article" date="2015" name="Nature">
        <title>rRNA introns, odd ribosomes, and small enigmatic genomes across a large radiation of phyla.</title>
        <authorList>
            <person name="Brown C.T."/>
            <person name="Hug L.A."/>
            <person name="Thomas B.C."/>
            <person name="Sharon I."/>
            <person name="Castelle C.J."/>
            <person name="Singh A."/>
            <person name="Wilkins M.J."/>
            <person name="Williams K.H."/>
            <person name="Banfield J.F."/>
        </authorList>
    </citation>
    <scope>NUCLEOTIDE SEQUENCE [LARGE SCALE GENOMIC DNA]</scope>
</reference>
<proteinExistence type="inferred from homology"/>
<protein>
    <recommendedName>
        <fullName evidence="1 8">Tyrosine--tRNA ligase</fullName>
        <ecNumber evidence="1 8">6.1.1.1</ecNumber>
    </recommendedName>
</protein>
<dbReference type="Proteomes" id="UP000034923">
    <property type="component" value="Unassembled WGS sequence"/>
</dbReference>
<dbReference type="Gene3D" id="1.10.240.10">
    <property type="entry name" value="Tyrosyl-Transfer RNA Synthetase"/>
    <property type="match status" value="1"/>
</dbReference>
<dbReference type="FunFam" id="1.10.240.10:FF:000006">
    <property type="entry name" value="Tyrosine--tRNA ligase"/>
    <property type="match status" value="1"/>
</dbReference>
<name>A0A0G0C9I7_9BACT</name>
<evidence type="ECO:0000313" key="11">
    <source>
        <dbReference type="Proteomes" id="UP000034923"/>
    </source>
</evidence>
<dbReference type="PATRIC" id="fig|1618740.3.peg.159"/>
<dbReference type="GO" id="GO:0006437">
    <property type="term" value="P:tyrosyl-tRNA aminoacylation"/>
    <property type="evidence" value="ECO:0007669"/>
    <property type="project" value="UniProtKB-UniRule"/>
</dbReference>
<dbReference type="Pfam" id="PF00579">
    <property type="entry name" value="tRNA-synt_1b"/>
    <property type="match status" value="1"/>
</dbReference>
<comment type="catalytic activity">
    <reaction evidence="7">
        <text>tRNA(Tyr) + L-tyrosine + ATP = L-tyrosyl-tRNA(Tyr) + AMP + diphosphate + H(+)</text>
        <dbReference type="Rhea" id="RHEA:10220"/>
        <dbReference type="Rhea" id="RHEA-COMP:9706"/>
        <dbReference type="Rhea" id="RHEA-COMP:9707"/>
        <dbReference type="ChEBI" id="CHEBI:15378"/>
        <dbReference type="ChEBI" id="CHEBI:30616"/>
        <dbReference type="ChEBI" id="CHEBI:33019"/>
        <dbReference type="ChEBI" id="CHEBI:58315"/>
        <dbReference type="ChEBI" id="CHEBI:78442"/>
        <dbReference type="ChEBI" id="CHEBI:78536"/>
        <dbReference type="ChEBI" id="CHEBI:456215"/>
        <dbReference type="EC" id="6.1.1.1"/>
    </reaction>
</comment>
<comment type="caution">
    <text evidence="10">The sequence shown here is derived from an EMBL/GenBank/DDBJ whole genome shotgun (WGS) entry which is preliminary data.</text>
</comment>
<keyword evidence="6 9" id="KW-0030">Aminoacyl-tRNA synthetase</keyword>
<dbReference type="GO" id="GO:0004831">
    <property type="term" value="F:tyrosine-tRNA ligase activity"/>
    <property type="evidence" value="ECO:0007669"/>
    <property type="project" value="UniProtKB-UniRule"/>
</dbReference>
<dbReference type="SUPFAM" id="SSF55174">
    <property type="entry name" value="Alpha-L RNA-binding motif"/>
    <property type="match status" value="1"/>
</dbReference>
<evidence type="ECO:0000256" key="2">
    <source>
        <dbReference type="ARBA" id="ARBA00022598"/>
    </source>
</evidence>
<dbReference type="NCBIfam" id="TIGR00234">
    <property type="entry name" value="tyrS"/>
    <property type="match status" value="1"/>
</dbReference>